<dbReference type="Proteomes" id="UP000612899">
    <property type="component" value="Unassembled WGS sequence"/>
</dbReference>
<feature type="transmembrane region" description="Helical" evidence="2">
    <location>
        <begin position="114"/>
        <end position="137"/>
    </location>
</feature>
<feature type="transmembrane region" description="Helical" evidence="2">
    <location>
        <begin position="143"/>
        <end position="168"/>
    </location>
</feature>
<sequence>MDLLVYAVAVLLLGSVVLFVKVALFNRRPQKTGLLFALLSLPLYAIYYADHWPWGDLPLLRQSIEWLKNFEGADTAFKSDPAPAFLVAGILLVHMTVVQRVAAGKRLERIQDPIANFFGSTMLASLAGGIVVSTFHLGWVGALVVGVAYTLVYLGVLALLAAIVEVLVELAKLMLVWLKRWAFLVATWITRVSSFVSSLAGRLGLTSLADRIRAERGEQEQVFLTEQDRQDKELYEAFLRDRAKQRRMSGRTEQQVQDEIAELTAPEAEPAPSPAVTAALPSTPA</sequence>
<evidence type="ECO:0000256" key="2">
    <source>
        <dbReference type="SAM" id="Phobius"/>
    </source>
</evidence>
<feature type="transmembrane region" description="Helical" evidence="2">
    <location>
        <begin position="82"/>
        <end position="102"/>
    </location>
</feature>
<feature type="region of interest" description="Disordered" evidence="1">
    <location>
        <begin position="244"/>
        <end position="285"/>
    </location>
</feature>
<organism evidence="3 4">
    <name type="scientific">Rhizocola hellebori</name>
    <dbReference type="NCBI Taxonomy" id="1392758"/>
    <lineage>
        <taxon>Bacteria</taxon>
        <taxon>Bacillati</taxon>
        <taxon>Actinomycetota</taxon>
        <taxon>Actinomycetes</taxon>
        <taxon>Micromonosporales</taxon>
        <taxon>Micromonosporaceae</taxon>
        <taxon>Rhizocola</taxon>
    </lineage>
</organism>
<protein>
    <submittedName>
        <fullName evidence="3">Uncharacterized protein</fullName>
    </submittedName>
</protein>
<keyword evidence="2" id="KW-1133">Transmembrane helix</keyword>
<evidence type="ECO:0000256" key="1">
    <source>
        <dbReference type="SAM" id="MobiDB-lite"/>
    </source>
</evidence>
<keyword evidence="2" id="KW-0472">Membrane</keyword>
<feature type="transmembrane region" description="Helical" evidence="2">
    <location>
        <begin position="32"/>
        <end position="49"/>
    </location>
</feature>
<accession>A0A8J3QC37</accession>
<evidence type="ECO:0000313" key="4">
    <source>
        <dbReference type="Proteomes" id="UP000612899"/>
    </source>
</evidence>
<reference evidence="3" key="1">
    <citation type="submission" date="2021-01" db="EMBL/GenBank/DDBJ databases">
        <title>Whole genome shotgun sequence of Rhizocola hellebori NBRC 109834.</title>
        <authorList>
            <person name="Komaki H."/>
            <person name="Tamura T."/>
        </authorList>
    </citation>
    <scope>NUCLEOTIDE SEQUENCE</scope>
    <source>
        <strain evidence="3">NBRC 109834</strain>
    </source>
</reference>
<evidence type="ECO:0000313" key="3">
    <source>
        <dbReference type="EMBL" id="GIH08039.1"/>
    </source>
</evidence>
<feature type="compositionally biased region" description="Low complexity" evidence="1">
    <location>
        <begin position="262"/>
        <end position="279"/>
    </location>
</feature>
<comment type="caution">
    <text evidence="3">The sequence shown here is derived from an EMBL/GenBank/DDBJ whole genome shotgun (WGS) entry which is preliminary data.</text>
</comment>
<keyword evidence="4" id="KW-1185">Reference proteome</keyword>
<proteinExistence type="predicted"/>
<keyword evidence="2" id="KW-0812">Transmembrane</keyword>
<feature type="transmembrane region" description="Helical" evidence="2">
    <location>
        <begin position="6"/>
        <end position="25"/>
    </location>
</feature>
<dbReference type="EMBL" id="BONY01000044">
    <property type="protein sequence ID" value="GIH08039.1"/>
    <property type="molecule type" value="Genomic_DNA"/>
</dbReference>
<gene>
    <name evidence="3" type="ORF">Rhe02_61060</name>
</gene>
<name>A0A8J3QC37_9ACTN</name>
<dbReference type="AlphaFoldDB" id="A0A8J3QC37"/>
<dbReference type="RefSeq" id="WP_203911810.1">
    <property type="nucleotide sequence ID" value="NZ_BONY01000044.1"/>
</dbReference>